<organism evidence="3">
    <name type="scientific">Metamycoplasma salivarium</name>
    <name type="common">Mycoplasma salivarium</name>
    <dbReference type="NCBI Taxonomy" id="2124"/>
    <lineage>
        <taxon>Bacteria</taxon>
        <taxon>Bacillati</taxon>
        <taxon>Mycoplasmatota</taxon>
        <taxon>Mycoplasmoidales</taxon>
        <taxon>Metamycoplasmataceae</taxon>
        <taxon>Metamycoplasma</taxon>
    </lineage>
</organism>
<sequence length="164" mass="18300">MNKNTIKGIVLAAAIVSIISIFYTPISVFGDIIYNAKVVKQLWYPIGLASFILIIISLVYTNKLLVEQPELKVLWRLLLISLILQFSFAILYLILFSVLISGGAEYVALLLKIFYAILLIALEICTIVALWILWAKIKANTSNNQQQTSPQNDSPTSPTQSNIN</sequence>
<accession>A0A448ZYP4</accession>
<dbReference type="AlphaFoldDB" id="A0A448ZYP4"/>
<proteinExistence type="predicted"/>
<geneLocation type="plasmid" evidence="3">
    <name>2</name>
</geneLocation>
<protein>
    <submittedName>
        <fullName evidence="3">Uncharacterized protein</fullName>
    </submittedName>
</protein>
<feature type="transmembrane region" description="Helical" evidence="2">
    <location>
        <begin position="9"/>
        <end position="30"/>
    </location>
</feature>
<reference evidence="3" key="1">
    <citation type="submission" date="2019-01" db="EMBL/GenBank/DDBJ databases">
        <authorList>
            <consortium name="Pathogen Informatics"/>
        </authorList>
    </citation>
    <scope>NUCLEOTIDE SEQUENCE [LARGE SCALE GENOMIC DNA]</scope>
    <source>
        <strain evidence="3">NCTC10113</strain>
    </source>
</reference>
<name>A0A448ZYP4_METSV</name>
<feature type="transmembrane region" description="Helical" evidence="2">
    <location>
        <begin position="73"/>
        <end position="101"/>
    </location>
</feature>
<feature type="region of interest" description="Disordered" evidence="1">
    <location>
        <begin position="143"/>
        <end position="164"/>
    </location>
</feature>
<keyword evidence="2" id="KW-0812">Transmembrane</keyword>
<feature type="transmembrane region" description="Helical" evidence="2">
    <location>
        <begin position="113"/>
        <end position="134"/>
    </location>
</feature>
<evidence type="ECO:0000313" key="3">
    <source>
        <dbReference type="EMBL" id="VEU56370.1"/>
    </source>
</evidence>
<keyword evidence="2" id="KW-0472">Membrane</keyword>
<dbReference type="RefSeq" id="WP_024544267.1">
    <property type="nucleotide sequence ID" value="NZ_LR214938.2"/>
</dbReference>
<keyword evidence="2" id="KW-1133">Transmembrane helix</keyword>
<keyword evidence="3" id="KW-0614">Plasmid</keyword>
<evidence type="ECO:0000256" key="2">
    <source>
        <dbReference type="SAM" id="Phobius"/>
    </source>
</evidence>
<feature type="transmembrane region" description="Helical" evidence="2">
    <location>
        <begin position="42"/>
        <end position="61"/>
    </location>
</feature>
<evidence type="ECO:0000256" key="1">
    <source>
        <dbReference type="SAM" id="MobiDB-lite"/>
    </source>
</evidence>
<gene>
    <name evidence="3" type="ORF">NCTC10113_01274</name>
</gene>
<dbReference type="EMBL" id="LR214939">
    <property type="protein sequence ID" value="VEU56370.1"/>
    <property type="molecule type" value="Genomic_DNA"/>
</dbReference>